<gene>
    <name evidence="1" type="ordered locus">Hden_2910</name>
</gene>
<sequence length="142" mass="15773">MAGFAEQAPRNTSPYFSFYQTLFDTIDTTSFFWQPYLKAIGGSQLELAGLQARQAQAVLRWTHQMFRASSPADAAKLSAELWQTMIGNCTDAAPRMFAVASTATQSVAPIVLPTPVKRSRDTLILLDHEQAPTESYEQRRVA</sequence>
<name>D8JUS6_HYPDA</name>
<evidence type="ECO:0000313" key="2">
    <source>
        <dbReference type="Proteomes" id="UP000002033"/>
    </source>
</evidence>
<evidence type="ECO:0000313" key="1">
    <source>
        <dbReference type="EMBL" id="ADJ24706.1"/>
    </source>
</evidence>
<dbReference type="RefSeq" id="WP_013216865.1">
    <property type="nucleotide sequence ID" value="NC_014313.1"/>
</dbReference>
<dbReference type="Proteomes" id="UP000002033">
    <property type="component" value="Chromosome"/>
</dbReference>
<accession>D8JUS6</accession>
<proteinExistence type="predicted"/>
<dbReference type="KEGG" id="hdn:Hden_2910"/>
<keyword evidence="2" id="KW-1185">Reference proteome</keyword>
<reference evidence="2" key="1">
    <citation type="journal article" date="2011" name="J. Bacteriol.">
        <title>Genome sequences of eight morphologically diverse alphaproteobacteria.</title>
        <authorList>
            <consortium name="US DOE Joint Genome Institute"/>
            <person name="Brown P.J."/>
            <person name="Kysela D.T."/>
            <person name="Buechlein A."/>
            <person name="Hemmerich C."/>
            <person name="Brun Y.V."/>
        </authorList>
    </citation>
    <scope>NUCLEOTIDE SEQUENCE [LARGE SCALE GENOMIC DNA]</scope>
    <source>
        <strain evidence="2">ATCC 51888 / DSM 1869 / NCIB 11706 / TK 0415</strain>
    </source>
</reference>
<evidence type="ECO:0008006" key="3">
    <source>
        <dbReference type="Google" id="ProtNLM"/>
    </source>
</evidence>
<dbReference type="EMBL" id="CP002083">
    <property type="protein sequence ID" value="ADJ24706.1"/>
    <property type="molecule type" value="Genomic_DNA"/>
</dbReference>
<dbReference type="OrthoDB" id="7932160at2"/>
<organism evidence="1 2">
    <name type="scientific">Hyphomicrobium denitrificans (strain ATCC 51888 / DSM 1869 / NCIMB 11706 / TK 0415)</name>
    <dbReference type="NCBI Taxonomy" id="582899"/>
    <lineage>
        <taxon>Bacteria</taxon>
        <taxon>Pseudomonadati</taxon>
        <taxon>Pseudomonadota</taxon>
        <taxon>Alphaproteobacteria</taxon>
        <taxon>Hyphomicrobiales</taxon>
        <taxon>Hyphomicrobiaceae</taxon>
        <taxon>Hyphomicrobium</taxon>
    </lineage>
</organism>
<dbReference type="AlphaFoldDB" id="D8JUS6"/>
<protein>
    <recommendedName>
        <fullName evidence="3">Phasin domain-containing protein</fullName>
    </recommendedName>
</protein>
<dbReference type="HOGENOM" id="CLU_1842409_0_0_5"/>